<proteinExistence type="predicted"/>
<sequence>MTCLCYRRPHASFSPITLKYYSCCRHLLIDPSISLYLK</sequence>
<name>A0ABN9CC92_9NEOB</name>
<evidence type="ECO:0000313" key="2">
    <source>
        <dbReference type="Proteomes" id="UP001162483"/>
    </source>
</evidence>
<dbReference type="Proteomes" id="UP001162483">
    <property type="component" value="Unassembled WGS sequence"/>
</dbReference>
<reference evidence="1" key="1">
    <citation type="submission" date="2023-05" db="EMBL/GenBank/DDBJ databases">
        <authorList>
            <person name="Stuckert A."/>
        </authorList>
    </citation>
    <scope>NUCLEOTIDE SEQUENCE</scope>
</reference>
<gene>
    <name evidence="1" type="ORF">SPARVUS_LOCUS4588198</name>
</gene>
<keyword evidence="2" id="KW-1185">Reference proteome</keyword>
<protein>
    <submittedName>
        <fullName evidence="1">Uncharacterized protein</fullName>
    </submittedName>
</protein>
<dbReference type="EMBL" id="CATNWA010008764">
    <property type="protein sequence ID" value="CAI9556757.1"/>
    <property type="molecule type" value="Genomic_DNA"/>
</dbReference>
<accession>A0ABN9CC92</accession>
<evidence type="ECO:0000313" key="1">
    <source>
        <dbReference type="EMBL" id="CAI9556757.1"/>
    </source>
</evidence>
<organism evidence="1 2">
    <name type="scientific">Staurois parvus</name>
    <dbReference type="NCBI Taxonomy" id="386267"/>
    <lineage>
        <taxon>Eukaryota</taxon>
        <taxon>Metazoa</taxon>
        <taxon>Chordata</taxon>
        <taxon>Craniata</taxon>
        <taxon>Vertebrata</taxon>
        <taxon>Euteleostomi</taxon>
        <taxon>Amphibia</taxon>
        <taxon>Batrachia</taxon>
        <taxon>Anura</taxon>
        <taxon>Neobatrachia</taxon>
        <taxon>Ranoidea</taxon>
        <taxon>Ranidae</taxon>
        <taxon>Staurois</taxon>
    </lineage>
</organism>
<comment type="caution">
    <text evidence="1">The sequence shown here is derived from an EMBL/GenBank/DDBJ whole genome shotgun (WGS) entry which is preliminary data.</text>
</comment>